<proteinExistence type="predicted"/>
<protein>
    <submittedName>
        <fullName evidence="1">Uncharacterized protein</fullName>
    </submittedName>
</protein>
<sequence>MVGCSLFELIFSCRNSLVFGKVHPKLGHLFEMVVTHPFNCVTLYIFFSLTYHSRYVYSRFHVSPPASCRTRLVAISIFSRGAPTTSGGHREPLFCLLHDQPSVYRRLQQVQVQAISCFCDIHRLGFSTPRLGFFNPFEDLTIGIIEIRKRSESLKSENDRTPLTQLIRIEIRKRLERSRDRDDVVLPIRKKQNHILVGLKAWRNSRDSSGLTPYDYASLRGHYKFIITSIWFKER</sequence>
<comment type="caution">
    <text evidence="1">The sequence shown here is derived from an EMBL/GenBank/DDBJ whole genome shotgun (WGS) entry which is preliminary data.</text>
</comment>
<reference evidence="2" key="1">
    <citation type="journal article" date="2022" name="Mol. Ecol. Resour.">
        <title>The genomes of chicory, endive, great burdock and yacon provide insights into Asteraceae palaeo-polyploidization history and plant inulin production.</title>
        <authorList>
            <person name="Fan W."/>
            <person name="Wang S."/>
            <person name="Wang H."/>
            <person name="Wang A."/>
            <person name="Jiang F."/>
            <person name="Liu H."/>
            <person name="Zhao H."/>
            <person name="Xu D."/>
            <person name="Zhang Y."/>
        </authorList>
    </citation>
    <scope>NUCLEOTIDE SEQUENCE [LARGE SCALE GENOMIC DNA]</scope>
    <source>
        <strain evidence="2">cv. Punajuju</strain>
    </source>
</reference>
<evidence type="ECO:0000313" key="1">
    <source>
        <dbReference type="EMBL" id="KAI3699099.1"/>
    </source>
</evidence>
<dbReference type="Proteomes" id="UP001055811">
    <property type="component" value="Linkage Group LG08"/>
</dbReference>
<organism evidence="1 2">
    <name type="scientific">Cichorium intybus</name>
    <name type="common">Chicory</name>
    <dbReference type="NCBI Taxonomy" id="13427"/>
    <lineage>
        <taxon>Eukaryota</taxon>
        <taxon>Viridiplantae</taxon>
        <taxon>Streptophyta</taxon>
        <taxon>Embryophyta</taxon>
        <taxon>Tracheophyta</taxon>
        <taxon>Spermatophyta</taxon>
        <taxon>Magnoliopsida</taxon>
        <taxon>eudicotyledons</taxon>
        <taxon>Gunneridae</taxon>
        <taxon>Pentapetalae</taxon>
        <taxon>asterids</taxon>
        <taxon>campanulids</taxon>
        <taxon>Asterales</taxon>
        <taxon>Asteraceae</taxon>
        <taxon>Cichorioideae</taxon>
        <taxon>Cichorieae</taxon>
        <taxon>Cichoriinae</taxon>
        <taxon>Cichorium</taxon>
    </lineage>
</organism>
<name>A0ACB8ZP63_CICIN</name>
<dbReference type="EMBL" id="CM042016">
    <property type="protein sequence ID" value="KAI3699099.1"/>
    <property type="molecule type" value="Genomic_DNA"/>
</dbReference>
<evidence type="ECO:0000313" key="2">
    <source>
        <dbReference type="Proteomes" id="UP001055811"/>
    </source>
</evidence>
<reference evidence="1 2" key="2">
    <citation type="journal article" date="2022" name="Mol. Ecol. Resour.">
        <title>The genomes of chicory, endive, great burdock and yacon provide insights into Asteraceae paleo-polyploidization history and plant inulin production.</title>
        <authorList>
            <person name="Fan W."/>
            <person name="Wang S."/>
            <person name="Wang H."/>
            <person name="Wang A."/>
            <person name="Jiang F."/>
            <person name="Liu H."/>
            <person name="Zhao H."/>
            <person name="Xu D."/>
            <person name="Zhang Y."/>
        </authorList>
    </citation>
    <scope>NUCLEOTIDE SEQUENCE [LARGE SCALE GENOMIC DNA]</scope>
    <source>
        <strain evidence="2">cv. Punajuju</strain>
        <tissue evidence="1">Leaves</tissue>
    </source>
</reference>
<accession>A0ACB8ZP63</accession>
<gene>
    <name evidence="1" type="ORF">L2E82_43143</name>
</gene>
<keyword evidence="2" id="KW-1185">Reference proteome</keyword>